<keyword evidence="2" id="KW-1185">Reference proteome</keyword>
<name>A0ABX4YDI3_9LEPT</name>
<organism evidence="1 2">
    <name type="scientific">Leptospira inadai serovar Lyme</name>
    <dbReference type="NCBI Taxonomy" id="293084"/>
    <lineage>
        <taxon>Bacteria</taxon>
        <taxon>Pseudomonadati</taxon>
        <taxon>Spirochaetota</taxon>
        <taxon>Spirochaetia</taxon>
        <taxon>Leptospirales</taxon>
        <taxon>Leptospiraceae</taxon>
        <taxon>Leptospira</taxon>
    </lineage>
</organism>
<proteinExistence type="predicted"/>
<reference evidence="1" key="1">
    <citation type="submission" date="2018-01" db="EMBL/GenBank/DDBJ databases">
        <title>Genomic characterization of Leptospira inadai serogroup Lyme isolated from captured rat in Brazil and comparative analysis with human reference strain.</title>
        <authorList>
            <person name="Moreno L.Z."/>
            <person name="Loureiro A.P."/>
            <person name="Miraglia F."/>
            <person name="Kremer F.S."/>
            <person name="Eslabao M.R."/>
            <person name="Dellagostin O.A."/>
            <person name="Lilenbaum W."/>
            <person name="Moreno A.M."/>
        </authorList>
    </citation>
    <scope>NUCLEOTIDE SEQUENCE [LARGE SCALE GENOMIC DNA]</scope>
    <source>
        <strain evidence="1">M34/99</strain>
    </source>
</reference>
<dbReference type="EMBL" id="MCRM02000036">
    <property type="protein sequence ID" value="PNV72095.1"/>
    <property type="molecule type" value="Genomic_DNA"/>
</dbReference>
<comment type="caution">
    <text evidence="1">The sequence shown here is derived from an EMBL/GenBank/DDBJ whole genome shotgun (WGS) entry which is preliminary data.</text>
</comment>
<protein>
    <submittedName>
        <fullName evidence="1">Uncharacterized protein</fullName>
    </submittedName>
</protein>
<sequence>METRLINVLSSVLCLPSSERQKLLDVGKAAEVGERSNITQESSPRAWKPGSSMFCPQSSVFCPLKDRNC</sequence>
<gene>
    <name evidence="1" type="ORF">BES34_020350</name>
</gene>
<accession>A0ABX4YDI3</accession>
<evidence type="ECO:0000313" key="2">
    <source>
        <dbReference type="Proteomes" id="UP000094669"/>
    </source>
</evidence>
<dbReference type="Proteomes" id="UP000094669">
    <property type="component" value="Unassembled WGS sequence"/>
</dbReference>
<evidence type="ECO:0000313" key="1">
    <source>
        <dbReference type="EMBL" id="PNV72095.1"/>
    </source>
</evidence>